<evidence type="ECO:0000313" key="3">
    <source>
        <dbReference type="Proteomes" id="UP000673975"/>
    </source>
</evidence>
<evidence type="ECO:0000259" key="1">
    <source>
        <dbReference type="Pfam" id="PF03358"/>
    </source>
</evidence>
<comment type="caution">
    <text evidence="2">The sequence shown here is derived from an EMBL/GenBank/DDBJ whole genome shotgun (WGS) entry which is preliminary data.</text>
</comment>
<dbReference type="Gene3D" id="3.40.50.360">
    <property type="match status" value="1"/>
</dbReference>
<dbReference type="Proteomes" id="UP000673975">
    <property type="component" value="Unassembled WGS sequence"/>
</dbReference>
<dbReference type="SUPFAM" id="SSF52218">
    <property type="entry name" value="Flavoproteins"/>
    <property type="match status" value="1"/>
</dbReference>
<dbReference type="PANTHER" id="PTHR30543">
    <property type="entry name" value="CHROMATE REDUCTASE"/>
    <property type="match status" value="1"/>
</dbReference>
<keyword evidence="3" id="KW-1185">Reference proteome</keyword>
<dbReference type="AlphaFoldDB" id="A0A8J7USD3"/>
<feature type="domain" description="NADPH-dependent FMN reductase-like" evidence="1">
    <location>
        <begin position="3"/>
        <end position="142"/>
    </location>
</feature>
<dbReference type="GO" id="GO:0016491">
    <property type="term" value="F:oxidoreductase activity"/>
    <property type="evidence" value="ECO:0007669"/>
    <property type="project" value="InterPro"/>
</dbReference>
<dbReference type="Pfam" id="PF03358">
    <property type="entry name" value="FMN_red"/>
    <property type="match status" value="1"/>
</dbReference>
<proteinExistence type="predicted"/>
<organism evidence="2 3">
    <name type="scientific">Natronogracilivirga saccharolytica</name>
    <dbReference type="NCBI Taxonomy" id="2812953"/>
    <lineage>
        <taxon>Bacteria</taxon>
        <taxon>Pseudomonadati</taxon>
        <taxon>Balneolota</taxon>
        <taxon>Balneolia</taxon>
        <taxon>Balneolales</taxon>
        <taxon>Cyclonatronaceae</taxon>
        <taxon>Natronogracilivirga</taxon>
    </lineage>
</organism>
<dbReference type="PANTHER" id="PTHR30543:SF21">
    <property type="entry name" value="NAD(P)H-DEPENDENT FMN REDUCTASE LOT6"/>
    <property type="match status" value="1"/>
</dbReference>
<evidence type="ECO:0000313" key="2">
    <source>
        <dbReference type="EMBL" id="MBP3191421.1"/>
    </source>
</evidence>
<dbReference type="InterPro" id="IPR050712">
    <property type="entry name" value="NAD(P)H-dep_reductase"/>
</dbReference>
<dbReference type="InterPro" id="IPR029039">
    <property type="entry name" value="Flavoprotein-like_sf"/>
</dbReference>
<dbReference type="GO" id="GO:0005829">
    <property type="term" value="C:cytosol"/>
    <property type="evidence" value="ECO:0007669"/>
    <property type="project" value="TreeGrafter"/>
</dbReference>
<protein>
    <submittedName>
        <fullName evidence="2">NAD(P)H-dependent oxidoreductase</fullName>
    </submittedName>
</protein>
<gene>
    <name evidence="2" type="ORF">NATSA_01975</name>
</gene>
<reference evidence="2" key="1">
    <citation type="submission" date="2021-02" db="EMBL/GenBank/DDBJ databases">
        <title>Natronogracilivirga saccharolytica gen. nov. sp. nov. a new anaerobic, haloalkiliphilic carbohydrate-fermenting bacterium from soda lake and proposing of Cyclonatronumiaceae fam. nov. in the phylum Balneolaeota.</title>
        <authorList>
            <person name="Zhilina T.N."/>
            <person name="Sorokin D.Y."/>
            <person name="Zavarzina D.G."/>
            <person name="Toshchakov S.V."/>
            <person name="Kublanov I.V."/>
        </authorList>
    </citation>
    <scope>NUCLEOTIDE SEQUENCE</scope>
    <source>
        <strain evidence="2">Z-1702</strain>
    </source>
</reference>
<dbReference type="InterPro" id="IPR005025">
    <property type="entry name" value="FMN_Rdtase-like_dom"/>
</dbReference>
<dbReference type="RefSeq" id="WP_210509933.1">
    <property type="nucleotide sequence ID" value="NZ_JAFIDN010000001.1"/>
</dbReference>
<name>A0A8J7USD3_9BACT</name>
<sequence length="185" mass="20739">MNKICILSGTDRPGSMSLKVSRFLKPLYEKQGAEAEVVSLEDFPLEEAIGGNYGKSLSKIEAFRNKVIEADGIVMVIPEYNGSFPGILKLFIDYLPFPEAFNKKPIAYIGEAAGAFGAIRAVEQLQMVCSYRNAHNFPERVFLQRVNKIFDEDKGVTDEFVSDLLDSQIEGFVQFVSRIQERESV</sequence>
<accession>A0A8J7USD3</accession>
<dbReference type="GO" id="GO:0010181">
    <property type="term" value="F:FMN binding"/>
    <property type="evidence" value="ECO:0007669"/>
    <property type="project" value="TreeGrafter"/>
</dbReference>
<dbReference type="EMBL" id="JAFIDN010000001">
    <property type="protein sequence ID" value="MBP3191421.1"/>
    <property type="molecule type" value="Genomic_DNA"/>
</dbReference>